<proteinExistence type="predicted"/>
<dbReference type="EMBL" id="SSTE01014625">
    <property type="protein sequence ID" value="KAA0045335.1"/>
    <property type="molecule type" value="Genomic_DNA"/>
</dbReference>
<dbReference type="AlphaFoldDB" id="A0A5A7TVC2"/>
<evidence type="ECO:0000313" key="3">
    <source>
        <dbReference type="Proteomes" id="UP000321393"/>
    </source>
</evidence>
<organism evidence="2 3">
    <name type="scientific">Cucumis melo var. makuwa</name>
    <name type="common">Oriental melon</name>
    <dbReference type="NCBI Taxonomy" id="1194695"/>
    <lineage>
        <taxon>Eukaryota</taxon>
        <taxon>Viridiplantae</taxon>
        <taxon>Streptophyta</taxon>
        <taxon>Embryophyta</taxon>
        <taxon>Tracheophyta</taxon>
        <taxon>Spermatophyta</taxon>
        <taxon>Magnoliopsida</taxon>
        <taxon>eudicotyledons</taxon>
        <taxon>Gunneridae</taxon>
        <taxon>Pentapetalae</taxon>
        <taxon>rosids</taxon>
        <taxon>fabids</taxon>
        <taxon>Cucurbitales</taxon>
        <taxon>Cucurbitaceae</taxon>
        <taxon>Benincaseae</taxon>
        <taxon>Cucumis</taxon>
    </lineage>
</organism>
<name>A0A5A7TVC2_CUCMM</name>
<protein>
    <submittedName>
        <fullName evidence="2">Stress response protein NST1-like</fullName>
    </submittedName>
</protein>
<sequence length="219" mass="25039">MGIMRLDDNQPKYKHLKHGASKDLVGSGEVSEKEGIQVPSKFSNQVMKYLEKLKMVEKKKIEECNQEIERISPLKPSLRPEELGLVNATQLKKSKNKAGTSRPKDVQKRSKMSTQDLDKLIKIEKGLLPFNGHLHDFLYGPIKALKWETFFMDEKKVPFTVEEINELYDLPNGLDAYPGQRLIADPREGDTKKIIKLIVWLGADWTITPTGSFNSFRIN</sequence>
<comment type="caution">
    <text evidence="2">The sequence shown here is derived from an EMBL/GenBank/DDBJ whole genome shotgun (WGS) entry which is preliminary data.</text>
</comment>
<evidence type="ECO:0000313" key="2">
    <source>
        <dbReference type="EMBL" id="KAA0045335.1"/>
    </source>
</evidence>
<accession>A0A5A7TVC2</accession>
<gene>
    <name evidence="2" type="ORF">E6C27_scaffold316G001110</name>
</gene>
<evidence type="ECO:0000256" key="1">
    <source>
        <dbReference type="SAM" id="MobiDB-lite"/>
    </source>
</evidence>
<reference evidence="2 3" key="1">
    <citation type="submission" date="2019-08" db="EMBL/GenBank/DDBJ databases">
        <title>Draft genome sequences of two oriental melons (Cucumis melo L. var makuwa).</title>
        <authorList>
            <person name="Kwon S.-Y."/>
        </authorList>
    </citation>
    <scope>NUCLEOTIDE SEQUENCE [LARGE SCALE GENOMIC DNA]</scope>
    <source>
        <strain evidence="3">cv. SW 3</strain>
        <tissue evidence="2">Leaf</tissue>
    </source>
</reference>
<feature type="region of interest" description="Disordered" evidence="1">
    <location>
        <begin position="89"/>
        <end position="111"/>
    </location>
</feature>
<dbReference type="Proteomes" id="UP000321393">
    <property type="component" value="Unassembled WGS sequence"/>
</dbReference>